<dbReference type="CDD" id="cd00519">
    <property type="entry name" value="Lipase_3"/>
    <property type="match status" value="1"/>
</dbReference>
<name>A0AAJ0DHC6_9PEZI</name>
<dbReference type="Gene3D" id="3.40.50.1820">
    <property type="entry name" value="alpha/beta hydrolase"/>
    <property type="match status" value="1"/>
</dbReference>
<sequence length="551" mass="61763">MFRSQGFMTISEKCRYRVVYNDFGYEYDEQLRLTLQYETNMNMTATPPPAYEWHTSPSPPKFYEQQFGSQTQLPREQPKALPKKRSAWMSSRDLAKDGKAQVGPQRQGWHSTTNIVPLPQGQMATRPMVRAAACLDTVAERLHDVLGRVDGGARREDCLESLTRELALDEPRYAVSSEVKERSAAQRQLKERTRVGFINISKSWMYLNSRLPPHMPPYRAYISSWQIYCKAAEAASAAYQRPKTGEKEDYVEADWRRGTKAMVLKSVVQDHDKVIVIAIRGSQWNVVDWAVNFTVDPMVPTGFLDDENPCHEGFLQVARSMVGPVAARLRQLVEQDPSRHTSSLLFTGHSAGGAVANLLYLHMLSTKTESELTVLNGVFKRVHCVTFGVPPMSLLPLQNPSSARRKRNEFVSFINEGDPIVRADFDYMKSLASLYTMSAPEVPAAQVRGLRQIMSRQTLKGEGAQAVRSPAPPIWPVPSATLSNAGRLVLLREKPDHRTKVEAVSTSDEQLRGGSSSIPVVFGDPVMHHMEVYGRRVQNLAITSVTGEEVG</sequence>
<feature type="domain" description="Fungal lipase-type" evidence="1">
    <location>
        <begin position="276"/>
        <end position="424"/>
    </location>
</feature>
<dbReference type="SUPFAM" id="SSF53474">
    <property type="entry name" value="alpha/beta-Hydrolases"/>
    <property type="match status" value="1"/>
</dbReference>
<evidence type="ECO:0000259" key="1">
    <source>
        <dbReference type="Pfam" id="PF01764"/>
    </source>
</evidence>
<accession>A0AAJ0DHC6</accession>
<reference evidence="2" key="1">
    <citation type="submission" date="2023-04" db="EMBL/GenBank/DDBJ databases">
        <title>Black Yeasts Isolated from many extreme environments.</title>
        <authorList>
            <person name="Coleine C."/>
            <person name="Stajich J.E."/>
            <person name="Selbmann L."/>
        </authorList>
    </citation>
    <scope>NUCLEOTIDE SEQUENCE</scope>
    <source>
        <strain evidence="2">CCFEE 5312</strain>
    </source>
</reference>
<proteinExistence type="predicted"/>
<dbReference type="GO" id="GO:0006629">
    <property type="term" value="P:lipid metabolic process"/>
    <property type="evidence" value="ECO:0007669"/>
    <property type="project" value="InterPro"/>
</dbReference>
<dbReference type="EMBL" id="JAWDJX010000013">
    <property type="protein sequence ID" value="KAK3054125.1"/>
    <property type="molecule type" value="Genomic_DNA"/>
</dbReference>
<evidence type="ECO:0000313" key="2">
    <source>
        <dbReference type="EMBL" id="KAK3054125.1"/>
    </source>
</evidence>
<dbReference type="InterPro" id="IPR002921">
    <property type="entry name" value="Fungal_lipase-type"/>
</dbReference>
<dbReference type="PANTHER" id="PTHR46023:SF6">
    <property type="entry name" value="LIPASE CLASS 3 FAMILY PROTEIN"/>
    <property type="match status" value="1"/>
</dbReference>
<keyword evidence="3" id="KW-1185">Reference proteome</keyword>
<protein>
    <recommendedName>
        <fullName evidence="1">Fungal lipase-type domain-containing protein</fullName>
    </recommendedName>
</protein>
<dbReference type="PANTHER" id="PTHR46023">
    <property type="entry name" value="LIPASE CLASS 3 PROTEIN-LIKE"/>
    <property type="match status" value="1"/>
</dbReference>
<dbReference type="Proteomes" id="UP001271007">
    <property type="component" value="Unassembled WGS sequence"/>
</dbReference>
<dbReference type="InterPro" id="IPR029058">
    <property type="entry name" value="AB_hydrolase_fold"/>
</dbReference>
<dbReference type="AlphaFoldDB" id="A0AAJ0DHC6"/>
<gene>
    <name evidence="2" type="ORF">LTR09_004903</name>
</gene>
<dbReference type="Pfam" id="PF01764">
    <property type="entry name" value="Lipase_3"/>
    <property type="match status" value="1"/>
</dbReference>
<evidence type="ECO:0000313" key="3">
    <source>
        <dbReference type="Proteomes" id="UP001271007"/>
    </source>
</evidence>
<comment type="caution">
    <text evidence="2">The sequence shown here is derived from an EMBL/GenBank/DDBJ whole genome shotgun (WGS) entry which is preliminary data.</text>
</comment>
<organism evidence="2 3">
    <name type="scientific">Extremus antarcticus</name>
    <dbReference type="NCBI Taxonomy" id="702011"/>
    <lineage>
        <taxon>Eukaryota</taxon>
        <taxon>Fungi</taxon>
        <taxon>Dikarya</taxon>
        <taxon>Ascomycota</taxon>
        <taxon>Pezizomycotina</taxon>
        <taxon>Dothideomycetes</taxon>
        <taxon>Dothideomycetidae</taxon>
        <taxon>Mycosphaerellales</taxon>
        <taxon>Extremaceae</taxon>
        <taxon>Extremus</taxon>
    </lineage>
</organism>